<dbReference type="PROSITE" id="PS52019">
    <property type="entry name" value="PKS_MFAS_DH"/>
    <property type="match status" value="1"/>
</dbReference>
<dbReference type="InterPro" id="IPR029063">
    <property type="entry name" value="SAM-dependent_MTases_sf"/>
</dbReference>
<dbReference type="SUPFAM" id="SSF50129">
    <property type="entry name" value="GroES-like"/>
    <property type="match status" value="1"/>
</dbReference>
<accession>A0A9P8MVW1</accession>
<evidence type="ECO:0000256" key="6">
    <source>
        <dbReference type="ARBA" id="ARBA00023268"/>
    </source>
</evidence>
<evidence type="ECO:0000256" key="5">
    <source>
        <dbReference type="ARBA" id="ARBA00023002"/>
    </source>
</evidence>
<dbReference type="SMART" id="SM00822">
    <property type="entry name" value="PKS_KR"/>
    <property type="match status" value="1"/>
</dbReference>
<dbReference type="CDD" id="cd02440">
    <property type="entry name" value="AdoMet_MTases"/>
    <property type="match status" value="1"/>
</dbReference>
<dbReference type="GO" id="GO:1901336">
    <property type="term" value="P:lactone biosynthetic process"/>
    <property type="evidence" value="ECO:0007669"/>
    <property type="project" value="UniProtKB-ARBA"/>
</dbReference>
<evidence type="ECO:0000256" key="7">
    <source>
        <dbReference type="ARBA" id="ARBA00023315"/>
    </source>
</evidence>
<feature type="region of interest" description="N-terminal hotdog fold" evidence="8">
    <location>
        <begin position="701"/>
        <end position="837"/>
    </location>
</feature>
<dbReference type="InterPro" id="IPR013968">
    <property type="entry name" value="PKS_KR"/>
</dbReference>
<feature type="domain" description="Ketosynthase family 3 (KS3)" evidence="10">
    <location>
        <begin position="1"/>
        <end position="343"/>
    </location>
</feature>
<keyword evidence="7" id="KW-0012">Acyltransferase</keyword>
<comment type="caution">
    <text evidence="12">The sequence shown here is derived from an EMBL/GenBank/DDBJ whole genome shotgun (WGS) entry which is preliminary data.</text>
</comment>
<dbReference type="SMART" id="SM00827">
    <property type="entry name" value="PKS_AT"/>
    <property type="match status" value="1"/>
</dbReference>
<dbReference type="Gene3D" id="3.40.47.10">
    <property type="match status" value="2"/>
</dbReference>
<dbReference type="SMART" id="SM00823">
    <property type="entry name" value="PKS_PP"/>
    <property type="match status" value="1"/>
</dbReference>
<dbReference type="PANTHER" id="PTHR43775">
    <property type="entry name" value="FATTY ACID SYNTHASE"/>
    <property type="match status" value="1"/>
</dbReference>
<dbReference type="Pfam" id="PF16197">
    <property type="entry name" value="KAsynt_C_assoc"/>
    <property type="match status" value="1"/>
</dbReference>
<feature type="active site" description="Proton donor; for dehydratase activity" evidence="8">
    <location>
        <position position="956"/>
    </location>
</feature>
<dbReference type="InterPro" id="IPR020843">
    <property type="entry name" value="ER"/>
</dbReference>
<dbReference type="Gene3D" id="3.30.70.3290">
    <property type="match status" value="1"/>
</dbReference>
<dbReference type="PROSITE" id="PS50075">
    <property type="entry name" value="CARRIER"/>
    <property type="match status" value="1"/>
</dbReference>
<dbReference type="Pfam" id="PF08659">
    <property type="entry name" value="KR"/>
    <property type="match status" value="1"/>
</dbReference>
<dbReference type="InterPro" id="IPR011032">
    <property type="entry name" value="GroES-like_sf"/>
</dbReference>
<dbReference type="InterPro" id="IPR014043">
    <property type="entry name" value="Acyl_transferase_dom"/>
</dbReference>
<dbReference type="InterPro" id="IPR013154">
    <property type="entry name" value="ADH-like_N"/>
</dbReference>
<dbReference type="InterPro" id="IPR057326">
    <property type="entry name" value="KR_dom"/>
</dbReference>
<dbReference type="InterPro" id="IPR009081">
    <property type="entry name" value="PP-bd_ACP"/>
</dbReference>
<evidence type="ECO:0000256" key="2">
    <source>
        <dbReference type="ARBA" id="ARBA00022553"/>
    </source>
</evidence>
<dbReference type="Pfam" id="PF08242">
    <property type="entry name" value="Methyltransf_12"/>
    <property type="match status" value="1"/>
</dbReference>
<feature type="domain" description="PKS/mFAS DH" evidence="11">
    <location>
        <begin position="701"/>
        <end position="1056"/>
    </location>
</feature>
<dbReference type="SMART" id="SM00829">
    <property type="entry name" value="PKS_ER"/>
    <property type="match status" value="1"/>
</dbReference>
<dbReference type="GeneID" id="68355588"/>
<dbReference type="InterPro" id="IPR050091">
    <property type="entry name" value="PKS_NRPS_Biosynth_Enz"/>
</dbReference>
<dbReference type="Pfam" id="PF23297">
    <property type="entry name" value="ACP_SdgA_C"/>
    <property type="match status" value="1"/>
</dbReference>
<dbReference type="SUPFAM" id="SSF51735">
    <property type="entry name" value="NAD(P)-binding Rossmann-fold domains"/>
    <property type="match status" value="2"/>
</dbReference>
<dbReference type="CDD" id="cd00833">
    <property type="entry name" value="PKS"/>
    <property type="match status" value="1"/>
</dbReference>
<dbReference type="InterPro" id="IPR014030">
    <property type="entry name" value="Ketoacyl_synth_N"/>
</dbReference>
<dbReference type="InterPro" id="IPR020841">
    <property type="entry name" value="PKS_Beta-ketoAc_synthase_dom"/>
</dbReference>
<evidence type="ECO:0000256" key="1">
    <source>
        <dbReference type="ARBA" id="ARBA00022450"/>
    </source>
</evidence>
<dbReference type="InterPro" id="IPR049552">
    <property type="entry name" value="PKS_DH_N"/>
</dbReference>
<dbReference type="SUPFAM" id="SSF53335">
    <property type="entry name" value="S-adenosyl-L-methionine-dependent methyltransferases"/>
    <property type="match status" value="1"/>
</dbReference>
<dbReference type="SUPFAM" id="SSF52151">
    <property type="entry name" value="FabD/lysophospholipase-like"/>
    <property type="match status" value="1"/>
</dbReference>
<dbReference type="SUPFAM" id="SSF47336">
    <property type="entry name" value="ACP-like"/>
    <property type="match status" value="1"/>
</dbReference>
<feature type="domain" description="Carrier" evidence="9">
    <location>
        <begin position="2103"/>
        <end position="2180"/>
    </location>
</feature>
<keyword evidence="4" id="KW-0521">NADP</keyword>
<dbReference type="SUPFAM" id="SSF55048">
    <property type="entry name" value="Probable ACP-binding domain of malonyl-CoA ACP transacylase"/>
    <property type="match status" value="1"/>
</dbReference>
<dbReference type="Pfam" id="PF23114">
    <property type="entry name" value="NAD-bd_HRPKS_sdrA"/>
    <property type="match status" value="1"/>
</dbReference>
<keyword evidence="1" id="KW-0596">Phosphopantetheine</keyword>
<dbReference type="FunFam" id="3.40.50.720:FF:000209">
    <property type="entry name" value="Polyketide synthase Pks12"/>
    <property type="match status" value="1"/>
</dbReference>
<dbReference type="InterPro" id="IPR016035">
    <property type="entry name" value="Acyl_Trfase/lysoPLipase"/>
</dbReference>
<dbReference type="InterPro" id="IPR020807">
    <property type="entry name" value="PKS_DH"/>
</dbReference>
<dbReference type="InterPro" id="IPR013217">
    <property type="entry name" value="Methyltransf_12"/>
</dbReference>
<evidence type="ECO:0000259" key="11">
    <source>
        <dbReference type="PROSITE" id="PS52019"/>
    </source>
</evidence>
<dbReference type="Gene3D" id="1.10.1200.10">
    <property type="entry name" value="ACP-like"/>
    <property type="match status" value="1"/>
</dbReference>
<dbReference type="Pfam" id="PF08240">
    <property type="entry name" value="ADH_N"/>
    <property type="match status" value="1"/>
</dbReference>
<dbReference type="GO" id="GO:0006633">
    <property type="term" value="P:fatty acid biosynthetic process"/>
    <property type="evidence" value="ECO:0007669"/>
    <property type="project" value="TreeGrafter"/>
</dbReference>
<dbReference type="Pfam" id="PF00698">
    <property type="entry name" value="Acyl_transf_1"/>
    <property type="match status" value="1"/>
</dbReference>
<sequence>MPKNRFNADAFYHPNPDRPGSFNPQGAHFLDEDVGLFDAPFFNMTRQEACALDPQQRILLECVYEALENAGVPGHSIVRRNVGVFCGASFPDYDRDNNMDMDSIPILTIDTACSSSLTALHIACQSIRNGECSMAIVAGCHLNISPDSFIVMSRGRLVSDSGKSFAFDHRASGFGRGEGAGCIILKSLADAETAGDAIRCLIVNSGLNQDGRTNGISMPSPDAQEALIRSVYKSAQAAALRNALILGTGRGPSQPLLVGSVKSNVGHTEGASGIISVIKTALMLERGLVLPNCNFEKANEEIPLDKWNMKVPTTVEPWPDKKPFASINNFGFGGANAHVVLYVVSGHTKETVVRLSKELGVFSIIDELVLKDPCESSLGTAYVSQPACTAIQLALVDLLSSWGVRPRAVVGHSSGEIAAAYAAGVLTLEASVKVAYSRGVVANLLATDTSINGAMLAVGTNAKVVEQALGMIQCSGAVIACVNSESSVTLSGDRDVIADLEFGLGQKGIWTRRLEVDVGYHSHHMQRVLPQYRSLLAGLCPRPSQIPFYSTLTGQVSPGTYLDASYWVDNLASRVEFVKGLASLLAADDSINTLVEIGPHPALKRPVRDVVRTHEPNRQMRFGYTLERNVHAVEALQNLAVSLFTRGVALDFRGINFPNLARGSKPAALTNLPKYPWNHSERYWSFNRRRDDILHPKYPRNDILGTPAMDSVDFEPRWRNVLRVDDHPWIRQHRIHGINIYPMTGFLSMAVEAIAQQAQLRGLTAGKVDLRDVSINGALAIADDATVETMLTLRPRQAEANAKSGLGWHEFSIFSWAAGRGWEQHCHGSVMVHETKPLNPVHGSPSVDDATLYDSIAKSGVEPGRSRPASHCHTPKATLVPSHINHLYGHRLGSQSADKNRITAVEPDNPDKAVFELEGISVVPIANHVQGYEGNAPDPLCYKLDWEPCFELLSVDDIRLLAPLEGGGSEAAGEQLNQIDDDATEYLRRSLQAVTAQELSALPQHHQQFYRWAQQHAWSRTANNTYRAKNLLSVLGELLPQILHGQVDALSVMLEDDRLGKLYESLESLRQCYASASFCMDKMAHQNPDLNIIEIGAGTGGATLPILQSLGRGGDEPGSMPRFRHYTYTDISPGFFEKAKTKLERWSHHLTYQTLDISTDPSAQGFKPGSYDVVVACNVLHATADIKETMANVRSLLRPGGKVLLIEETVFRPRHFPFALLPGWWLASDEFRKGGPLLSIEQWHGVMKATGFSGIDVSVEDHPGSPHMSGCFMVTTATGNMKRRDDGEVVVIGGHGLGTQALRRLEQGLTDMTGQALVTVPDVESADAVNKWCVLVGGIDGSPLSHLTREKLEALQQLVCRTRGLLWVVRHARSNPESVGGNMAAGLARSIRSETGLKLATLDLGDKDQVNDSEAVNHILGVFNGIFFQGASLMRSDMEFAVRKGHVSVPRLVVDTALNLSIQQDCPDAPPSFRPFSQDRALHLMAGLGGQLDELYWTDDVVYGSSLPDDHIEVQVCCAGLNFRDVLMAMRQLEGHGLGQECSGIVTRVGSAVTDFSAGDRVCALSPASLSTYTRCPASCAHMMPDDMPWEVAASLPAVFSTAYYSLVDMGRLTAGESVLIHAAAGGVGQAAIIVSQSIGAEIFATVGSQEKKEFLMATYQLDQDHIFFSRDLAFIQAIRNATGGQGVDVALNSLGGDALQATFECVAPFGRCIELGKRDIVQNSRLEMAHFNNNLLGRLLRDSFRVFVDSQAQSWWPVNTQSISDIEAAFRSLQTGRVIGKTVVQMTKNARVKVHPPRKPVHPLRPDATYIVVGGTGGIGLDIASWLPQQGARRLVLVSRSGASTQQARQAMRDLTGKGVAVHVCRCDVSDAANVQEKLIPLLDQVPPVYGVVFGAMVLRDVVFEKATFNDWDTVIKPRVHGIWNLERALQSVHGGHSPDFFITLSSAASTIGNIGQAAYAASGTFMSALAQYTRTRNMPFTSIELPYVRGVGYLANDPTTDAASRQMAIDCIDASDIRRLMAAAIRNEMRDTCEGHCVVGFHSLEKMPATKQPFYVKDAKFSHLKRLRLLKVETASARPDQTSNSCISSATALQQAQGREAAKDVVVAALLQKASAILQRPIDCFSAAAPVSAYGLDSLVSIEFRSWIAREFEVYIQVMEILTSVSFNALAEIILKRANILSLDVKQKWGLHV</sequence>
<organism evidence="12 13">
    <name type="scientific">Hirsutella rhossiliensis</name>
    <dbReference type="NCBI Taxonomy" id="111463"/>
    <lineage>
        <taxon>Eukaryota</taxon>
        <taxon>Fungi</taxon>
        <taxon>Dikarya</taxon>
        <taxon>Ascomycota</taxon>
        <taxon>Pezizomycotina</taxon>
        <taxon>Sordariomycetes</taxon>
        <taxon>Hypocreomycetidae</taxon>
        <taxon>Hypocreales</taxon>
        <taxon>Ophiocordycipitaceae</taxon>
        <taxon>Hirsutella</taxon>
    </lineage>
</organism>
<dbReference type="InterPro" id="IPR013149">
    <property type="entry name" value="ADH-like_C"/>
</dbReference>
<reference evidence="12" key="1">
    <citation type="submission" date="2021-09" db="EMBL/GenBank/DDBJ databases">
        <title>A high-quality genome of the endoparasitic fungus Hirsutella rhossiliensis with a comparison of Hirsutella genomes reveals transposable elements contributing to genome size variation.</title>
        <authorList>
            <person name="Lin R."/>
            <person name="Jiao Y."/>
            <person name="Sun X."/>
            <person name="Ling J."/>
            <person name="Xie B."/>
            <person name="Cheng X."/>
        </authorList>
    </citation>
    <scope>NUCLEOTIDE SEQUENCE</scope>
    <source>
        <strain evidence="12">HR02</strain>
    </source>
</reference>
<dbReference type="Gene3D" id="3.40.366.10">
    <property type="entry name" value="Malonyl-Coenzyme A Acyl Carrier Protein, domain 2"/>
    <property type="match status" value="1"/>
</dbReference>
<keyword evidence="3" id="KW-0808">Transferase</keyword>
<dbReference type="InterPro" id="IPR032821">
    <property type="entry name" value="PKS_assoc"/>
</dbReference>
<keyword evidence="13" id="KW-1185">Reference proteome</keyword>
<dbReference type="GO" id="GO:0031177">
    <property type="term" value="F:phosphopantetheine binding"/>
    <property type="evidence" value="ECO:0007669"/>
    <property type="project" value="InterPro"/>
</dbReference>
<evidence type="ECO:0000259" key="9">
    <source>
        <dbReference type="PROSITE" id="PS50075"/>
    </source>
</evidence>
<dbReference type="InterPro" id="IPR056501">
    <property type="entry name" value="NAD-bd_HRPKS_sdrA"/>
</dbReference>
<evidence type="ECO:0000313" key="12">
    <source>
        <dbReference type="EMBL" id="KAH0962357.1"/>
    </source>
</evidence>
<dbReference type="Pfam" id="PF02801">
    <property type="entry name" value="Ketoacyl-synt_C"/>
    <property type="match status" value="1"/>
</dbReference>
<dbReference type="InterPro" id="IPR036291">
    <property type="entry name" value="NAD(P)-bd_dom_sf"/>
</dbReference>
<dbReference type="PROSITE" id="PS52004">
    <property type="entry name" value="KS3_2"/>
    <property type="match status" value="1"/>
</dbReference>
<dbReference type="InterPro" id="IPR020806">
    <property type="entry name" value="PKS_PP-bd"/>
</dbReference>
<evidence type="ECO:0000256" key="8">
    <source>
        <dbReference type="PROSITE-ProRule" id="PRU01363"/>
    </source>
</evidence>
<dbReference type="PANTHER" id="PTHR43775:SF13">
    <property type="entry name" value="POLYKETIDE SYNTHASE 1"/>
    <property type="match status" value="1"/>
</dbReference>
<dbReference type="Pfam" id="PF21089">
    <property type="entry name" value="PKS_DH_N"/>
    <property type="match status" value="1"/>
</dbReference>
<evidence type="ECO:0000259" key="10">
    <source>
        <dbReference type="PROSITE" id="PS52004"/>
    </source>
</evidence>
<dbReference type="Gene3D" id="3.40.50.150">
    <property type="entry name" value="Vaccinia Virus protein VP39"/>
    <property type="match status" value="1"/>
</dbReference>
<keyword evidence="5" id="KW-0560">Oxidoreductase</keyword>
<evidence type="ECO:0000256" key="3">
    <source>
        <dbReference type="ARBA" id="ARBA00022679"/>
    </source>
</evidence>
<evidence type="ECO:0000313" key="13">
    <source>
        <dbReference type="Proteomes" id="UP000824596"/>
    </source>
</evidence>
<dbReference type="SMART" id="SM00825">
    <property type="entry name" value="PKS_KS"/>
    <property type="match status" value="1"/>
</dbReference>
<dbReference type="InterPro" id="IPR016036">
    <property type="entry name" value="Malonyl_transacylase_ACP-bd"/>
</dbReference>
<dbReference type="InterPro" id="IPR014031">
    <property type="entry name" value="Ketoacyl_synth_C"/>
</dbReference>
<dbReference type="OrthoDB" id="329835at2759"/>
<dbReference type="InterPro" id="IPR036736">
    <property type="entry name" value="ACP-like_sf"/>
</dbReference>
<feature type="active site" description="Proton acceptor; for dehydratase activity" evidence="8">
    <location>
        <position position="733"/>
    </location>
</feature>
<dbReference type="Gene3D" id="3.10.129.110">
    <property type="entry name" value="Polyketide synthase dehydratase"/>
    <property type="match status" value="1"/>
</dbReference>
<dbReference type="GO" id="GO:0044550">
    <property type="term" value="P:secondary metabolite biosynthetic process"/>
    <property type="evidence" value="ECO:0007669"/>
    <property type="project" value="TreeGrafter"/>
</dbReference>
<proteinExistence type="predicted"/>
<gene>
    <name evidence="12" type="ORF">HRG_06459</name>
</gene>
<keyword evidence="2" id="KW-0597">Phosphoprotein</keyword>
<dbReference type="InterPro" id="IPR001227">
    <property type="entry name" value="Ac_transferase_dom_sf"/>
</dbReference>
<feature type="region of interest" description="C-terminal hotdog fold" evidence="8">
    <location>
        <begin position="871"/>
        <end position="1056"/>
    </location>
</feature>
<dbReference type="Gene3D" id="3.90.180.10">
    <property type="entry name" value="Medium-chain alcohol dehydrogenases, catalytic domain"/>
    <property type="match status" value="1"/>
</dbReference>
<evidence type="ECO:0000256" key="4">
    <source>
        <dbReference type="ARBA" id="ARBA00022857"/>
    </source>
</evidence>
<dbReference type="InterPro" id="IPR042104">
    <property type="entry name" value="PKS_dehydratase_sf"/>
</dbReference>
<dbReference type="EMBL" id="JAIZPD010000006">
    <property type="protein sequence ID" value="KAH0962357.1"/>
    <property type="molecule type" value="Genomic_DNA"/>
</dbReference>
<keyword evidence="6" id="KW-0511">Multifunctional enzyme</keyword>
<protein>
    <submittedName>
        <fullName evidence="12">KR domain-containing protein</fullName>
    </submittedName>
</protein>
<dbReference type="SUPFAM" id="SSF53901">
    <property type="entry name" value="Thiolase-like"/>
    <property type="match status" value="1"/>
</dbReference>
<dbReference type="InterPro" id="IPR049900">
    <property type="entry name" value="PKS_mFAS_DH"/>
</dbReference>
<dbReference type="RefSeq" id="XP_044719870.1">
    <property type="nucleotide sequence ID" value="XM_044864930.1"/>
</dbReference>
<dbReference type="SMART" id="SM00826">
    <property type="entry name" value="PKS_DH"/>
    <property type="match status" value="1"/>
</dbReference>
<dbReference type="Pfam" id="PF00107">
    <property type="entry name" value="ADH_zinc_N"/>
    <property type="match status" value="1"/>
</dbReference>
<name>A0A9P8MVW1_9HYPO</name>
<dbReference type="GO" id="GO:0004312">
    <property type="term" value="F:fatty acid synthase activity"/>
    <property type="evidence" value="ECO:0007669"/>
    <property type="project" value="TreeGrafter"/>
</dbReference>
<dbReference type="Proteomes" id="UP000824596">
    <property type="component" value="Unassembled WGS sequence"/>
</dbReference>
<dbReference type="GO" id="GO:0016491">
    <property type="term" value="F:oxidoreductase activity"/>
    <property type="evidence" value="ECO:0007669"/>
    <property type="project" value="UniProtKB-KW"/>
</dbReference>
<dbReference type="InterPro" id="IPR016039">
    <property type="entry name" value="Thiolase-like"/>
</dbReference>
<dbReference type="Pfam" id="PF00109">
    <property type="entry name" value="ketoacyl-synt"/>
    <property type="match status" value="2"/>
</dbReference>
<dbReference type="CDD" id="cd05195">
    <property type="entry name" value="enoyl_red"/>
    <property type="match status" value="1"/>
</dbReference>
<dbReference type="Gene3D" id="3.40.50.720">
    <property type="entry name" value="NAD(P)-binding Rossmann-like Domain"/>
    <property type="match status" value="3"/>
</dbReference>